<proteinExistence type="predicted"/>
<keyword evidence="2" id="KW-1185">Reference proteome</keyword>
<organism evidence="1 2">
    <name type="scientific">Kocuria palustris PEL</name>
    <dbReference type="NCBI Taxonomy" id="1236550"/>
    <lineage>
        <taxon>Bacteria</taxon>
        <taxon>Bacillati</taxon>
        <taxon>Actinomycetota</taxon>
        <taxon>Actinomycetes</taxon>
        <taxon>Micrococcales</taxon>
        <taxon>Micrococcaceae</taxon>
        <taxon>Kocuria</taxon>
    </lineage>
</organism>
<dbReference type="Proteomes" id="UP000009877">
    <property type="component" value="Unassembled WGS sequence"/>
</dbReference>
<gene>
    <name evidence="1" type="ORF">C884_02376</name>
</gene>
<accession>M2YDS2</accession>
<sequence>MGDVSVMVVLHSAPLSFSPGDAAVVGRIGSICGPDDAVGIGTS</sequence>
<comment type="caution">
    <text evidence="1">The sequence shown here is derived from an EMBL/GenBank/DDBJ whole genome shotgun (WGS) entry which is preliminary data.</text>
</comment>
<dbReference type="AlphaFoldDB" id="M2YDS2"/>
<evidence type="ECO:0000313" key="2">
    <source>
        <dbReference type="Proteomes" id="UP000009877"/>
    </source>
</evidence>
<dbReference type="EMBL" id="ANHZ02000008">
    <property type="protein sequence ID" value="EME36769.1"/>
    <property type="molecule type" value="Genomic_DNA"/>
</dbReference>
<protein>
    <submittedName>
        <fullName evidence="1">Uncharacterized protein</fullName>
    </submittedName>
</protein>
<evidence type="ECO:0000313" key="1">
    <source>
        <dbReference type="EMBL" id="EME36769.1"/>
    </source>
</evidence>
<name>M2YDS2_9MICC</name>
<reference evidence="1 2" key="1">
    <citation type="journal article" date="2014" name="Genome Announc.">
        <title>Draft Genome Sequence of Kocuria palustris PEL.</title>
        <authorList>
            <person name="Sharma G."/>
            <person name="Khatri I."/>
            <person name="Subramanian S."/>
        </authorList>
    </citation>
    <scope>NUCLEOTIDE SEQUENCE [LARGE SCALE GENOMIC DNA]</scope>
    <source>
        <strain evidence="1 2">PEL</strain>
    </source>
</reference>